<keyword evidence="7" id="KW-1185">Reference proteome</keyword>
<dbReference type="SUPFAM" id="SSF56349">
    <property type="entry name" value="DNA breaking-rejoining enzymes"/>
    <property type="match status" value="1"/>
</dbReference>
<feature type="domain" description="Core-binding (CB)" evidence="5">
    <location>
        <begin position="105"/>
        <end position="186"/>
    </location>
</feature>
<dbReference type="GO" id="GO:0015074">
    <property type="term" value="P:DNA integration"/>
    <property type="evidence" value="ECO:0007669"/>
    <property type="project" value="InterPro"/>
</dbReference>
<keyword evidence="2" id="KW-0233">DNA recombination</keyword>
<name>A0A8J3W371_9ACTN</name>
<dbReference type="PANTHER" id="PTHR30349:SF90">
    <property type="entry name" value="TYROSINE RECOMBINASE XERD"/>
    <property type="match status" value="1"/>
</dbReference>
<dbReference type="InterPro" id="IPR050090">
    <property type="entry name" value="Tyrosine_recombinase_XerCD"/>
</dbReference>
<feature type="domain" description="Tyr recombinase" evidence="4">
    <location>
        <begin position="209"/>
        <end position="390"/>
    </location>
</feature>
<protein>
    <submittedName>
        <fullName evidence="6">Putative integrase/recombinase y4rA</fullName>
    </submittedName>
</protein>
<dbReference type="InterPro" id="IPR002104">
    <property type="entry name" value="Integrase_catalytic"/>
</dbReference>
<dbReference type="EMBL" id="BOOG01000110">
    <property type="protein sequence ID" value="GIH73531.1"/>
    <property type="molecule type" value="Genomic_DNA"/>
</dbReference>
<dbReference type="InterPro" id="IPR011010">
    <property type="entry name" value="DNA_brk_join_enz"/>
</dbReference>
<gene>
    <name evidence="6" type="ORF">Mth01_57840</name>
</gene>
<evidence type="ECO:0000313" key="6">
    <source>
        <dbReference type="EMBL" id="GIH73531.1"/>
    </source>
</evidence>
<evidence type="ECO:0000256" key="3">
    <source>
        <dbReference type="PROSITE-ProRule" id="PRU01248"/>
    </source>
</evidence>
<organism evidence="6 7">
    <name type="scientific">Sphaerimonospora thailandensis</name>
    <dbReference type="NCBI Taxonomy" id="795644"/>
    <lineage>
        <taxon>Bacteria</taxon>
        <taxon>Bacillati</taxon>
        <taxon>Actinomycetota</taxon>
        <taxon>Actinomycetes</taxon>
        <taxon>Streptosporangiales</taxon>
        <taxon>Streptosporangiaceae</taxon>
        <taxon>Sphaerimonospora</taxon>
    </lineage>
</organism>
<dbReference type="PROSITE" id="PS51900">
    <property type="entry name" value="CB"/>
    <property type="match status" value="1"/>
</dbReference>
<dbReference type="GO" id="GO:0003677">
    <property type="term" value="F:DNA binding"/>
    <property type="evidence" value="ECO:0007669"/>
    <property type="project" value="UniProtKB-UniRule"/>
</dbReference>
<evidence type="ECO:0000313" key="7">
    <source>
        <dbReference type="Proteomes" id="UP000610966"/>
    </source>
</evidence>
<dbReference type="InterPro" id="IPR013762">
    <property type="entry name" value="Integrase-like_cat_sf"/>
</dbReference>
<accession>A0A8J3W371</accession>
<dbReference type="GO" id="GO:0006310">
    <property type="term" value="P:DNA recombination"/>
    <property type="evidence" value="ECO:0007669"/>
    <property type="project" value="UniProtKB-KW"/>
</dbReference>
<evidence type="ECO:0000256" key="2">
    <source>
        <dbReference type="ARBA" id="ARBA00023172"/>
    </source>
</evidence>
<dbReference type="InterPro" id="IPR044068">
    <property type="entry name" value="CB"/>
</dbReference>
<reference evidence="6" key="1">
    <citation type="submission" date="2021-01" db="EMBL/GenBank/DDBJ databases">
        <title>Whole genome shotgun sequence of Sphaerimonospora thailandensis NBRC 107569.</title>
        <authorList>
            <person name="Komaki H."/>
            <person name="Tamura T."/>
        </authorList>
    </citation>
    <scope>NUCLEOTIDE SEQUENCE</scope>
    <source>
        <strain evidence="6">NBRC 107569</strain>
    </source>
</reference>
<evidence type="ECO:0000256" key="1">
    <source>
        <dbReference type="ARBA" id="ARBA00023125"/>
    </source>
</evidence>
<dbReference type="Pfam" id="PF00589">
    <property type="entry name" value="Phage_integrase"/>
    <property type="match status" value="1"/>
</dbReference>
<dbReference type="AlphaFoldDB" id="A0A8J3W371"/>
<comment type="caution">
    <text evidence="6">The sequence shown here is derived from an EMBL/GenBank/DDBJ whole genome shotgun (WGS) entry which is preliminary data.</text>
</comment>
<dbReference type="PANTHER" id="PTHR30349">
    <property type="entry name" value="PHAGE INTEGRASE-RELATED"/>
    <property type="match status" value="1"/>
</dbReference>
<evidence type="ECO:0000259" key="5">
    <source>
        <dbReference type="PROSITE" id="PS51900"/>
    </source>
</evidence>
<proteinExistence type="predicted"/>
<sequence length="398" mass="41320">MGRVASSAEGSGLEQYADGFVAELGRLGYSPRTCEAQVALLRHLARWLAEQGVPLSGLNSEVAGEYIAVRRGRSQLRSGRALRPLLGYLRGLGVVPSATVLVPQAPVDVLLTRFGEWLSGERGLAPATVSSYLHQSRPFAVACAGQLPSLTAAQVADLAAGGAVGLRPRSAQVRANAVRALLRFLWLEGMTAVPLADAVGSFAAPAGADPPKGLSPGQADDLLAFVRASPGGMRNEPMIALMLRLALRAGEAASLLLDDIAWRQGILRVRGKRNRVDEIPLPADVGAPLARYLSDGRPTGTAHRQVFLALDAPHGPLTGPAVTSVAARALIAAGISGEGAAHRLRHTAACGVLAAGGGLVEAGQLLRHAGPQVTAVYARSDITALRSIARPWPEEAPA</sequence>
<evidence type="ECO:0000259" key="4">
    <source>
        <dbReference type="PROSITE" id="PS51898"/>
    </source>
</evidence>
<dbReference type="Gene3D" id="1.10.443.10">
    <property type="entry name" value="Intergrase catalytic core"/>
    <property type="match status" value="1"/>
</dbReference>
<dbReference type="PROSITE" id="PS51898">
    <property type="entry name" value="TYR_RECOMBINASE"/>
    <property type="match status" value="1"/>
</dbReference>
<dbReference type="Proteomes" id="UP000610966">
    <property type="component" value="Unassembled WGS sequence"/>
</dbReference>
<keyword evidence="1 3" id="KW-0238">DNA-binding</keyword>